<gene>
    <name evidence="2" type="ORF">CRG98_031921</name>
</gene>
<evidence type="ECO:0000313" key="2">
    <source>
        <dbReference type="EMBL" id="PKI47684.1"/>
    </source>
</evidence>
<dbReference type="AlphaFoldDB" id="A0A2I0IUL5"/>
<keyword evidence="3" id="KW-1185">Reference proteome</keyword>
<feature type="region of interest" description="Disordered" evidence="1">
    <location>
        <begin position="201"/>
        <end position="228"/>
    </location>
</feature>
<feature type="region of interest" description="Disordered" evidence="1">
    <location>
        <begin position="27"/>
        <end position="72"/>
    </location>
</feature>
<dbReference type="EMBL" id="PGOL01002469">
    <property type="protein sequence ID" value="PKI47684.1"/>
    <property type="molecule type" value="Genomic_DNA"/>
</dbReference>
<reference evidence="2 3" key="1">
    <citation type="submission" date="2017-11" db="EMBL/GenBank/DDBJ databases">
        <title>De-novo sequencing of pomegranate (Punica granatum L.) genome.</title>
        <authorList>
            <person name="Akparov Z."/>
            <person name="Amiraslanov A."/>
            <person name="Hajiyeva S."/>
            <person name="Abbasov M."/>
            <person name="Kaur K."/>
            <person name="Hamwieh A."/>
            <person name="Solovyev V."/>
            <person name="Salamov A."/>
            <person name="Braich B."/>
            <person name="Kosarev P."/>
            <person name="Mahmoud A."/>
            <person name="Hajiyev E."/>
            <person name="Babayeva S."/>
            <person name="Izzatullayeva V."/>
            <person name="Mammadov A."/>
            <person name="Mammadov A."/>
            <person name="Sharifova S."/>
            <person name="Ojaghi J."/>
            <person name="Eynullazada K."/>
            <person name="Bayramov B."/>
            <person name="Abdulazimova A."/>
            <person name="Shahmuradov I."/>
        </authorList>
    </citation>
    <scope>NUCLEOTIDE SEQUENCE [LARGE SCALE GENOMIC DNA]</scope>
    <source>
        <strain evidence="3">cv. AG2017</strain>
        <tissue evidence="2">Leaf</tissue>
    </source>
</reference>
<evidence type="ECO:0000256" key="1">
    <source>
        <dbReference type="SAM" id="MobiDB-lite"/>
    </source>
</evidence>
<accession>A0A2I0IUL5</accession>
<sequence>MHTAGAIGATQPFLSDVVCTSRVCHNPTRPPTARTPSVHARPSAPTFSQTSAPLAPRPASSSPLATTRAARPPRTRSLPLLYFVFLLTGSTSLRASAGSNPVRIQSPSPDLLGPARVQQWPSRVGPLGPIQWILAQFDRGPSELPRPSPSYQISACHGPARLAQQFLTFFFIFLIYRITPQLPELGVCTDTRVGKIEVKTQDRKEERRGTLNRKSSSSPTPVPLVSDSPLQLLSVGRISSPTLHSGSLSR</sequence>
<name>A0A2I0IUL5_PUNGR</name>
<feature type="compositionally biased region" description="Low complexity" evidence="1">
    <location>
        <begin position="215"/>
        <end position="228"/>
    </location>
</feature>
<evidence type="ECO:0000313" key="3">
    <source>
        <dbReference type="Proteomes" id="UP000233551"/>
    </source>
</evidence>
<protein>
    <submittedName>
        <fullName evidence="2">Uncharacterized protein</fullName>
    </submittedName>
</protein>
<organism evidence="2 3">
    <name type="scientific">Punica granatum</name>
    <name type="common">Pomegranate</name>
    <dbReference type="NCBI Taxonomy" id="22663"/>
    <lineage>
        <taxon>Eukaryota</taxon>
        <taxon>Viridiplantae</taxon>
        <taxon>Streptophyta</taxon>
        <taxon>Embryophyta</taxon>
        <taxon>Tracheophyta</taxon>
        <taxon>Spermatophyta</taxon>
        <taxon>Magnoliopsida</taxon>
        <taxon>eudicotyledons</taxon>
        <taxon>Gunneridae</taxon>
        <taxon>Pentapetalae</taxon>
        <taxon>rosids</taxon>
        <taxon>malvids</taxon>
        <taxon>Myrtales</taxon>
        <taxon>Lythraceae</taxon>
        <taxon>Punica</taxon>
    </lineage>
</organism>
<proteinExistence type="predicted"/>
<comment type="caution">
    <text evidence="2">The sequence shown here is derived from an EMBL/GenBank/DDBJ whole genome shotgun (WGS) entry which is preliminary data.</text>
</comment>
<feature type="compositionally biased region" description="Low complexity" evidence="1">
    <location>
        <begin position="51"/>
        <end position="72"/>
    </location>
</feature>
<dbReference type="Proteomes" id="UP000233551">
    <property type="component" value="Unassembled WGS sequence"/>
</dbReference>